<accession>A0A9I9EIU9</accession>
<reference evidence="1" key="1">
    <citation type="submission" date="2023-03" db="UniProtKB">
        <authorList>
            <consortium name="EnsemblPlants"/>
        </authorList>
    </citation>
    <scope>IDENTIFICATION</scope>
</reference>
<protein>
    <submittedName>
        <fullName evidence="1">Uncharacterized protein</fullName>
    </submittedName>
</protein>
<dbReference type="Gramene" id="MELO3C034364.2.1">
    <property type="protein sequence ID" value="MELO3C034364.2.1"/>
    <property type="gene ID" value="MELO3C034364.2"/>
</dbReference>
<organism evidence="1">
    <name type="scientific">Cucumis melo</name>
    <name type="common">Muskmelon</name>
    <dbReference type="NCBI Taxonomy" id="3656"/>
    <lineage>
        <taxon>Eukaryota</taxon>
        <taxon>Viridiplantae</taxon>
        <taxon>Streptophyta</taxon>
        <taxon>Embryophyta</taxon>
        <taxon>Tracheophyta</taxon>
        <taxon>Spermatophyta</taxon>
        <taxon>Magnoliopsida</taxon>
        <taxon>eudicotyledons</taxon>
        <taxon>Gunneridae</taxon>
        <taxon>Pentapetalae</taxon>
        <taxon>rosids</taxon>
        <taxon>fabids</taxon>
        <taxon>Cucurbitales</taxon>
        <taxon>Cucurbitaceae</taxon>
        <taxon>Benincaseae</taxon>
        <taxon>Cucumis</taxon>
    </lineage>
</organism>
<sequence>MIPSLRRISTIFHTFSKVVRTSVVTCCATTIITSNERWPKSTYALPIYPSLAFLHSLHVQDYWSIPASVLKLVLYHVIRLPIDFLFSTIQFVLCENIKL</sequence>
<name>A0A9I9EIU9_CUCME</name>
<dbReference type="AlphaFoldDB" id="A0A9I9EIU9"/>
<dbReference type="EnsemblPlants" id="MELO3C034364.2.1">
    <property type="protein sequence ID" value="MELO3C034364.2.1"/>
    <property type="gene ID" value="MELO3C034364.2"/>
</dbReference>
<proteinExistence type="predicted"/>
<evidence type="ECO:0000313" key="1">
    <source>
        <dbReference type="EnsemblPlants" id="MELO3C034364.2.1"/>
    </source>
</evidence>